<organism evidence="2 3">
    <name type="scientific">Xanthomonas phage XcP1</name>
    <dbReference type="NCBI Taxonomy" id="2785027"/>
    <lineage>
        <taxon>Viruses</taxon>
        <taxon>Duplodnaviria</taxon>
        <taxon>Heunggongvirae</taxon>
        <taxon>Uroviricota</taxon>
        <taxon>Caudoviricetes</taxon>
        <taxon>Lindbergviridae</taxon>
        <taxon>Carpasinavirus</taxon>
        <taxon>Carpasinavirus FoX6</taxon>
        <taxon>Carpasinavirus XcP1</taxon>
    </lineage>
</organism>
<evidence type="ECO:0000313" key="2">
    <source>
        <dbReference type="EMBL" id="AWN08503.1"/>
    </source>
</evidence>
<protein>
    <submittedName>
        <fullName evidence="2">Terminase large subunit</fullName>
    </submittedName>
</protein>
<dbReference type="Pfam" id="PF04466">
    <property type="entry name" value="Terminase_3"/>
    <property type="match status" value="1"/>
</dbReference>
<dbReference type="NCBIfam" id="TIGR01547">
    <property type="entry name" value="phage_term_2"/>
    <property type="match status" value="1"/>
</dbReference>
<gene>
    <name evidence="2" type="ORF">XcP1_001</name>
</gene>
<dbReference type="InterPro" id="IPR052380">
    <property type="entry name" value="Viral_DNA_packaging_terminase"/>
</dbReference>
<proteinExistence type="predicted"/>
<feature type="domain" description="Phage terminase large subunit N-terminal" evidence="1">
    <location>
        <begin position="37"/>
        <end position="226"/>
    </location>
</feature>
<dbReference type="InterPro" id="IPR035412">
    <property type="entry name" value="Terminase_L_N"/>
</dbReference>
<reference evidence="2 3" key="1">
    <citation type="submission" date="2018-04" db="EMBL/GenBank/DDBJ databases">
        <authorList>
            <person name="Silva F.P."/>
            <person name="Xavier A.S."/>
            <person name="Vidigal P.M.P."/>
            <person name="Alfenas-Zerbini P."/>
        </authorList>
    </citation>
    <scope>NUCLEOTIDE SEQUENCE [LARGE SCALE GENOMIC DNA]</scope>
</reference>
<dbReference type="Gene3D" id="3.30.420.240">
    <property type="match status" value="1"/>
</dbReference>
<dbReference type="Gene3D" id="3.40.50.300">
    <property type="entry name" value="P-loop containing nucleotide triphosphate hydrolases"/>
    <property type="match status" value="1"/>
</dbReference>
<evidence type="ECO:0000259" key="1">
    <source>
        <dbReference type="Pfam" id="PF04466"/>
    </source>
</evidence>
<name>A0A3S7L8E6_9CAUD</name>
<sequence length="487" mass="54605">MEWASPAYTCAKPAQTDASMYQLNPALKDFWLTPARNKVLHGGRASSKSHDAAGFAVFLAANYHLKFLCARQFQNRISESVYTLIKDKVEASEFNGEFTFTKASIKHKVTGSEFLFYGIARNLSEIKSTEGVDILWLEEAHYLTAEQWEVINPTIRKKGSQIWLIFNPDEYMDFVYQNFVVNPPSGTVVKEINFDSNPFLSDTMLEVIHEAYRRDRKNAEHIYGGQVKMGQDKSVINLNYILASIDAHKRIAALDAGKPNPRVWELAGPKRLGFDIADDGGDTNAVVEAHGNIATYCEEWEGLEDQLLNSSSRVYNLAVERGADITFDTIGVGANAGPKFKELNESRKLSIKYEAFNAGGGIENPDAVFMKLPHTVIKNKDHFANIKAQKWAEVAERFRKTYEVMEQGASHPVDELISIDTSTFPEKLLGKLKQELSVPKKDLDGNGRFKVESKKDLKARGIKSPNIADAFIMAFIKPKRAAKGFFD</sequence>
<dbReference type="PANTHER" id="PTHR39184:SF1">
    <property type="entry name" value="PBSX PHAGE TERMINASE LARGE SUBUNIT"/>
    <property type="match status" value="1"/>
</dbReference>
<dbReference type="InterPro" id="IPR006437">
    <property type="entry name" value="Phage_terminase_lsu"/>
</dbReference>
<dbReference type="PANTHER" id="PTHR39184">
    <property type="match status" value="1"/>
</dbReference>
<dbReference type="InterPro" id="IPR027417">
    <property type="entry name" value="P-loop_NTPase"/>
</dbReference>
<dbReference type="EMBL" id="MH191395">
    <property type="protein sequence ID" value="AWN08503.1"/>
    <property type="molecule type" value="Genomic_DNA"/>
</dbReference>
<evidence type="ECO:0000313" key="3">
    <source>
        <dbReference type="Proteomes" id="UP000289211"/>
    </source>
</evidence>
<accession>A0A3S7L8E6</accession>
<dbReference type="Proteomes" id="UP000289211">
    <property type="component" value="Segment"/>
</dbReference>
<keyword evidence="3" id="KW-1185">Reference proteome</keyword>